<feature type="compositionally biased region" description="Low complexity" evidence="10">
    <location>
        <begin position="18"/>
        <end position="41"/>
    </location>
</feature>
<evidence type="ECO:0000313" key="11">
    <source>
        <dbReference type="EMBL" id="GGE11891.1"/>
    </source>
</evidence>
<evidence type="ECO:0000256" key="10">
    <source>
        <dbReference type="SAM" id="MobiDB-lite"/>
    </source>
</evidence>
<dbReference type="Gene3D" id="3.20.20.70">
    <property type="entry name" value="Aldolase class I"/>
    <property type="match status" value="1"/>
</dbReference>
<dbReference type="FunFam" id="3.20.20.70:FF:000103">
    <property type="entry name" value="Putative deoxyribose-phosphate aldolase"/>
    <property type="match status" value="1"/>
</dbReference>
<comment type="caution">
    <text evidence="11">The sequence shown here is derived from an EMBL/GenBank/DDBJ whole genome shotgun (WGS) entry which is preliminary data.</text>
</comment>
<dbReference type="CDD" id="cd00959">
    <property type="entry name" value="DeoC"/>
    <property type="match status" value="1"/>
</dbReference>
<evidence type="ECO:0000256" key="5">
    <source>
        <dbReference type="ARBA" id="ARBA00022490"/>
    </source>
</evidence>
<comment type="pathway">
    <text evidence="2">Carbohydrate degradation; 2-deoxy-D-ribose 1-phosphate degradation; D-glyceraldehyde 3-phosphate and acetaldehyde from 2-deoxy-alpha-D-ribose 1-phosphate: step 2/2.</text>
</comment>
<keyword evidence="5" id="KW-0963">Cytoplasm</keyword>
<comment type="subcellular location">
    <subcellularLocation>
        <location evidence="1">Cytoplasmic granule</location>
    </subcellularLocation>
</comment>
<dbReference type="GO" id="GO:0016052">
    <property type="term" value="P:carbohydrate catabolic process"/>
    <property type="evidence" value="ECO:0007669"/>
    <property type="project" value="TreeGrafter"/>
</dbReference>
<evidence type="ECO:0000256" key="1">
    <source>
        <dbReference type="ARBA" id="ARBA00004463"/>
    </source>
</evidence>
<sequence length="361" mass="38673">MDRIEEPAARGAAKDAGKGAAKGRSLSVVPPAEAAPATSPAASPPPHHRNPGTELKPDWFETIQVNLSAVERRAATLGTRRSVKKEYQAAWLVKALQCIDLTTLAGDDTPGRVRRLCAKARRPLREDIVEALGLADAPPTVGAVCVYPTMVGPAVKALEGSGIPVASVATGFPAGLTPLPQRLAEIRYAVEEGAGEIDIVINRAQVLTQDWTRLYDEVRAMREACGPAHLKAILGTGDLKTLRNVYKASMVAMMAGSDFIKTSTGKEDVNATLPVSLTMVRALRDYGERTGETIGFKPAGGLKTAKDALSWLILMKEELGRRWLEPDLFRIGASSMLADIERQLEHYATGRYAAAAHHALA</sequence>
<evidence type="ECO:0000256" key="2">
    <source>
        <dbReference type="ARBA" id="ARBA00004816"/>
    </source>
</evidence>
<reference evidence="11" key="1">
    <citation type="journal article" date="2014" name="Int. J. Syst. Evol. Microbiol.">
        <title>Complete genome sequence of Corynebacterium casei LMG S-19264T (=DSM 44701T), isolated from a smear-ripened cheese.</title>
        <authorList>
            <consortium name="US DOE Joint Genome Institute (JGI-PGF)"/>
            <person name="Walter F."/>
            <person name="Albersmeier A."/>
            <person name="Kalinowski J."/>
            <person name="Ruckert C."/>
        </authorList>
    </citation>
    <scope>NUCLEOTIDE SEQUENCE</scope>
    <source>
        <strain evidence="11">CGMCC 1.15367</strain>
    </source>
</reference>
<dbReference type="InterPro" id="IPR002915">
    <property type="entry name" value="DeoC/FbaB/LacD_aldolase"/>
</dbReference>
<evidence type="ECO:0000256" key="3">
    <source>
        <dbReference type="ARBA" id="ARBA00009473"/>
    </source>
</evidence>
<dbReference type="EC" id="4.1.2.4" evidence="4 9"/>
<dbReference type="GO" id="GO:0004139">
    <property type="term" value="F:deoxyribose-phosphate aldolase activity"/>
    <property type="evidence" value="ECO:0007669"/>
    <property type="project" value="UniProtKB-UniRule"/>
</dbReference>
<dbReference type="SMART" id="SM01133">
    <property type="entry name" value="DeoC"/>
    <property type="match status" value="1"/>
</dbReference>
<dbReference type="GO" id="GO:0009264">
    <property type="term" value="P:deoxyribonucleotide catabolic process"/>
    <property type="evidence" value="ECO:0007669"/>
    <property type="project" value="UniProtKB-UniRule"/>
</dbReference>
<dbReference type="InterPro" id="IPR011343">
    <property type="entry name" value="DeoC"/>
</dbReference>
<evidence type="ECO:0000313" key="12">
    <source>
        <dbReference type="Proteomes" id="UP000644699"/>
    </source>
</evidence>
<evidence type="ECO:0000256" key="6">
    <source>
        <dbReference type="ARBA" id="ARBA00023239"/>
    </source>
</evidence>
<reference evidence="11" key="2">
    <citation type="submission" date="2020-09" db="EMBL/GenBank/DDBJ databases">
        <authorList>
            <person name="Sun Q."/>
            <person name="Zhou Y."/>
        </authorList>
    </citation>
    <scope>NUCLEOTIDE SEQUENCE</scope>
    <source>
        <strain evidence="11">CGMCC 1.15367</strain>
    </source>
</reference>
<accession>A0A917E7I5</accession>
<keyword evidence="12" id="KW-1185">Reference proteome</keyword>
<comment type="similarity">
    <text evidence="3">Belongs to the DeoC/FbaB aldolase family. DeoC type 2 subfamily.</text>
</comment>
<comment type="catalytic activity">
    <reaction evidence="8">
        <text>2-deoxy-D-ribose 5-phosphate = D-glyceraldehyde 3-phosphate + acetaldehyde</text>
        <dbReference type="Rhea" id="RHEA:12821"/>
        <dbReference type="ChEBI" id="CHEBI:15343"/>
        <dbReference type="ChEBI" id="CHEBI:59776"/>
        <dbReference type="ChEBI" id="CHEBI:62877"/>
        <dbReference type="EC" id="4.1.2.4"/>
    </reaction>
</comment>
<keyword evidence="6" id="KW-0456">Lyase</keyword>
<organism evidence="11 12">
    <name type="scientific">Aureimonas endophytica</name>
    <dbReference type="NCBI Taxonomy" id="2027858"/>
    <lineage>
        <taxon>Bacteria</taxon>
        <taxon>Pseudomonadati</taxon>
        <taxon>Pseudomonadota</taxon>
        <taxon>Alphaproteobacteria</taxon>
        <taxon>Hyphomicrobiales</taxon>
        <taxon>Aurantimonadaceae</taxon>
        <taxon>Aureimonas</taxon>
    </lineage>
</organism>
<dbReference type="GO" id="GO:0005737">
    <property type="term" value="C:cytoplasm"/>
    <property type="evidence" value="ECO:0007669"/>
    <property type="project" value="InterPro"/>
</dbReference>
<dbReference type="SUPFAM" id="SSF51569">
    <property type="entry name" value="Aldolase"/>
    <property type="match status" value="1"/>
</dbReference>
<dbReference type="PANTHER" id="PTHR10889">
    <property type="entry name" value="DEOXYRIBOSE-PHOSPHATE ALDOLASE"/>
    <property type="match status" value="1"/>
</dbReference>
<evidence type="ECO:0000256" key="4">
    <source>
        <dbReference type="ARBA" id="ARBA00012515"/>
    </source>
</evidence>
<dbReference type="PANTHER" id="PTHR10889:SF3">
    <property type="entry name" value="DEOXYRIBOSE-PHOSPHATE ALDOLASE"/>
    <property type="match status" value="1"/>
</dbReference>
<dbReference type="Pfam" id="PF01791">
    <property type="entry name" value="DeoC"/>
    <property type="match status" value="1"/>
</dbReference>
<keyword evidence="7" id="KW-0704">Schiff base</keyword>
<feature type="compositionally biased region" description="Basic and acidic residues" evidence="10">
    <location>
        <begin position="1"/>
        <end position="17"/>
    </location>
</feature>
<dbReference type="InterPro" id="IPR013785">
    <property type="entry name" value="Aldolase_TIM"/>
</dbReference>
<proteinExistence type="inferred from homology"/>
<feature type="region of interest" description="Disordered" evidence="10">
    <location>
        <begin position="1"/>
        <end position="56"/>
    </location>
</feature>
<dbReference type="AlphaFoldDB" id="A0A917E7I5"/>
<dbReference type="EMBL" id="BMIQ01000005">
    <property type="protein sequence ID" value="GGE11891.1"/>
    <property type="molecule type" value="Genomic_DNA"/>
</dbReference>
<protein>
    <recommendedName>
        <fullName evidence="4 9">Deoxyribose-phosphate aldolase</fullName>
        <ecNumber evidence="4 9">4.1.2.4</ecNumber>
    </recommendedName>
</protein>
<evidence type="ECO:0000256" key="8">
    <source>
        <dbReference type="ARBA" id="ARBA00048791"/>
    </source>
</evidence>
<evidence type="ECO:0000256" key="9">
    <source>
        <dbReference type="NCBIfam" id="TIGR00126"/>
    </source>
</evidence>
<dbReference type="NCBIfam" id="TIGR00126">
    <property type="entry name" value="deoC"/>
    <property type="match status" value="1"/>
</dbReference>
<evidence type="ECO:0000256" key="7">
    <source>
        <dbReference type="ARBA" id="ARBA00023270"/>
    </source>
</evidence>
<name>A0A917E7I5_9HYPH</name>
<gene>
    <name evidence="11" type="primary">deoC</name>
    <name evidence="11" type="ORF">GCM10011390_33790</name>
</gene>
<dbReference type="RefSeq" id="WP_188910546.1">
    <property type="nucleotide sequence ID" value="NZ_BMIQ01000005.1"/>
</dbReference>
<dbReference type="Proteomes" id="UP000644699">
    <property type="component" value="Unassembled WGS sequence"/>
</dbReference>